<sequence>MKLSTPTLLLSTLLPPALSAPISLNPAFAARAQLSKLDKKQWFTYVLNCTTPALTAACSYVSCSSTGGLQAQFISNQCHNGCNCYQVDTCCGYKAEVEGVKSEAAAVEATE</sequence>
<proteinExistence type="predicted"/>
<feature type="chain" id="PRO_5014352330" evidence="1">
    <location>
        <begin position="20"/>
        <end position="111"/>
    </location>
</feature>
<name>A0A2J6RDX4_HYAVF</name>
<reference evidence="2 3" key="1">
    <citation type="submission" date="2016-04" db="EMBL/GenBank/DDBJ databases">
        <title>A degradative enzymes factory behind the ericoid mycorrhizal symbiosis.</title>
        <authorList>
            <consortium name="DOE Joint Genome Institute"/>
            <person name="Martino E."/>
            <person name="Morin E."/>
            <person name="Grelet G."/>
            <person name="Kuo A."/>
            <person name="Kohler A."/>
            <person name="Daghino S."/>
            <person name="Barry K."/>
            <person name="Choi C."/>
            <person name="Cichocki N."/>
            <person name="Clum A."/>
            <person name="Copeland A."/>
            <person name="Hainaut M."/>
            <person name="Haridas S."/>
            <person name="Labutti K."/>
            <person name="Lindquist E."/>
            <person name="Lipzen A."/>
            <person name="Khouja H.-R."/>
            <person name="Murat C."/>
            <person name="Ohm R."/>
            <person name="Olson A."/>
            <person name="Spatafora J."/>
            <person name="Veneault-Fourrey C."/>
            <person name="Henrissat B."/>
            <person name="Grigoriev I."/>
            <person name="Martin F."/>
            <person name="Perotto S."/>
        </authorList>
    </citation>
    <scope>NUCLEOTIDE SEQUENCE [LARGE SCALE GENOMIC DNA]</scope>
    <source>
        <strain evidence="2 3">F</strain>
    </source>
</reference>
<organism evidence="2 3">
    <name type="scientific">Hyaloscypha variabilis (strain UAMH 11265 / GT02V1 / F)</name>
    <name type="common">Meliniomyces variabilis</name>
    <dbReference type="NCBI Taxonomy" id="1149755"/>
    <lineage>
        <taxon>Eukaryota</taxon>
        <taxon>Fungi</taxon>
        <taxon>Dikarya</taxon>
        <taxon>Ascomycota</taxon>
        <taxon>Pezizomycotina</taxon>
        <taxon>Leotiomycetes</taxon>
        <taxon>Helotiales</taxon>
        <taxon>Hyaloscyphaceae</taxon>
        <taxon>Hyaloscypha</taxon>
        <taxon>Hyaloscypha variabilis</taxon>
    </lineage>
</organism>
<gene>
    <name evidence="2" type="ORF">L207DRAFT_636668</name>
</gene>
<evidence type="ECO:0000313" key="3">
    <source>
        <dbReference type="Proteomes" id="UP000235786"/>
    </source>
</evidence>
<evidence type="ECO:0000313" key="2">
    <source>
        <dbReference type="EMBL" id="PMD36712.1"/>
    </source>
</evidence>
<accession>A0A2J6RDX4</accession>
<dbReference type="Proteomes" id="UP000235786">
    <property type="component" value="Unassembled WGS sequence"/>
</dbReference>
<keyword evidence="3" id="KW-1185">Reference proteome</keyword>
<keyword evidence="1" id="KW-0732">Signal</keyword>
<dbReference type="EMBL" id="KZ613950">
    <property type="protein sequence ID" value="PMD36712.1"/>
    <property type="molecule type" value="Genomic_DNA"/>
</dbReference>
<dbReference type="AlphaFoldDB" id="A0A2J6RDX4"/>
<protein>
    <submittedName>
        <fullName evidence="2">Uncharacterized protein</fullName>
    </submittedName>
</protein>
<feature type="signal peptide" evidence="1">
    <location>
        <begin position="1"/>
        <end position="19"/>
    </location>
</feature>
<evidence type="ECO:0000256" key="1">
    <source>
        <dbReference type="SAM" id="SignalP"/>
    </source>
</evidence>